<dbReference type="GO" id="GO:0005524">
    <property type="term" value="F:ATP binding"/>
    <property type="evidence" value="ECO:0007669"/>
    <property type="project" value="UniProtKB-KW"/>
</dbReference>
<keyword evidence="1" id="KW-0723">Serine/threonine-protein kinase</keyword>
<evidence type="ECO:0000313" key="3">
    <source>
        <dbReference type="EMBL" id="MFI1962889.1"/>
    </source>
</evidence>
<evidence type="ECO:0000256" key="1">
    <source>
        <dbReference type="ARBA" id="ARBA00022527"/>
    </source>
</evidence>
<dbReference type="CDD" id="cd16936">
    <property type="entry name" value="HATPase_RsbW-like"/>
    <property type="match status" value="1"/>
</dbReference>
<name>A0ABW7UJP1_9ACTN</name>
<reference evidence="3 4" key="1">
    <citation type="submission" date="2024-10" db="EMBL/GenBank/DDBJ databases">
        <title>The Natural Products Discovery Center: Release of the First 8490 Sequenced Strains for Exploring Actinobacteria Biosynthetic Diversity.</title>
        <authorList>
            <person name="Kalkreuter E."/>
            <person name="Kautsar S.A."/>
            <person name="Yang D."/>
            <person name="Bader C.D."/>
            <person name="Teijaro C.N."/>
            <person name="Fluegel L."/>
            <person name="Davis C.M."/>
            <person name="Simpson J.R."/>
            <person name="Lauterbach L."/>
            <person name="Steele A.D."/>
            <person name="Gui C."/>
            <person name="Meng S."/>
            <person name="Li G."/>
            <person name="Viehrig K."/>
            <person name="Ye F."/>
            <person name="Su P."/>
            <person name="Kiefer A.F."/>
            <person name="Nichols A."/>
            <person name="Cepeda A.J."/>
            <person name="Yan W."/>
            <person name="Fan B."/>
            <person name="Jiang Y."/>
            <person name="Adhikari A."/>
            <person name="Zheng C.-J."/>
            <person name="Schuster L."/>
            <person name="Cowan T.M."/>
            <person name="Smanski M.J."/>
            <person name="Chevrette M.G."/>
            <person name="De Carvalho L.P.S."/>
            <person name="Shen B."/>
        </authorList>
    </citation>
    <scope>NUCLEOTIDE SEQUENCE [LARGE SCALE GENOMIC DNA]</scope>
    <source>
        <strain evidence="3 4">NPDC020327</strain>
    </source>
</reference>
<dbReference type="PANTHER" id="PTHR35526">
    <property type="entry name" value="ANTI-SIGMA-F FACTOR RSBW-RELATED"/>
    <property type="match status" value="1"/>
</dbReference>
<protein>
    <submittedName>
        <fullName evidence="3">ATP-binding protein</fullName>
    </submittedName>
</protein>
<keyword evidence="3" id="KW-0067">ATP-binding</keyword>
<sequence>MTKPDQQAALLWTMAFTSTPECVALVRQHTGEVLAERGYHPDDIDGALLVCSELATNAVRHGHRDGHPFEVRLAAEGKHFLVEVSDVSSHPPCELMEGSDSEHGRGLQLVAALAEDFGHHSRSPLGKTVWARLLLADPQRREHDHA</sequence>
<dbReference type="InterPro" id="IPR003594">
    <property type="entry name" value="HATPase_dom"/>
</dbReference>
<comment type="caution">
    <text evidence="3">The sequence shown here is derived from an EMBL/GenBank/DDBJ whole genome shotgun (WGS) entry which is preliminary data.</text>
</comment>
<keyword evidence="1" id="KW-0418">Kinase</keyword>
<feature type="domain" description="Histidine kinase/HSP90-like ATPase" evidence="2">
    <location>
        <begin position="16"/>
        <end position="132"/>
    </location>
</feature>
<dbReference type="InterPro" id="IPR050267">
    <property type="entry name" value="Anti-sigma-factor_SerPK"/>
</dbReference>
<accession>A0ABW7UJP1</accession>
<dbReference type="InterPro" id="IPR036890">
    <property type="entry name" value="HATPase_C_sf"/>
</dbReference>
<organism evidence="3 4">
    <name type="scientific">Streptomyces pathocidini</name>
    <dbReference type="NCBI Taxonomy" id="1650571"/>
    <lineage>
        <taxon>Bacteria</taxon>
        <taxon>Bacillati</taxon>
        <taxon>Actinomycetota</taxon>
        <taxon>Actinomycetes</taxon>
        <taxon>Kitasatosporales</taxon>
        <taxon>Streptomycetaceae</taxon>
        <taxon>Streptomyces</taxon>
    </lineage>
</organism>
<keyword evidence="1" id="KW-0808">Transferase</keyword>
<keyword evidence="4" id="KW-1185">Reference proteome</keyword>
<dbReference type="Proteomes" id="UP001611548">
    <property type="component" value="Unassembled WGS sequence"/>
</dbReference>
<evidence type="ECO:0000259" key="2">
    <source>
        <dbReference type="Pfam" id="PF13581"/>
    </source>
</evidence>
<gene>
    <name evidence="3" type="ORF">ACH429_01865</name>
</gene>
<dbReference type="EMBL" id="JBIRWE010000001">
    <property type="protein sequence ID" value="MFI1962889.1"/>
    <property type="molecule type" value="Genomic_DNA"/>
</dbReference>
<proteinExistence type="predicted"/>
<dbReference type="SUPFAM" id="SSF55874">
    <property type="entry name" value="ATPase domain of HSP90 chaperone/DNA topoisomerase II/histidine kinase"/>
    <property type="match status" value="1"/>
</dbReference>
<dbReference type="RefSeq" id="WP_240483675.1">
    <property type="nucleotide sequence ID" value="NZ_JBIRWE010000001.1"/>
</dbReference>
<dbReference type="Pfam" id="PF13581">
    <property type="entry name" value="HATPase_c_2"/>
    <property type="match status" value="1"/>
</dbReference>
<dbReference type="Gene3D" id="3.30.565.10">
    <property type="entry name" value="Histidine kinase-like ATPase, C-terminal domain"/>
    <property type="match status" value="1"/>
</dbReference>
<evidence type="ECO:0000313" key="4">
    <source>
        <dbReference type="Proteomes" id="UP001611548"/>
    </source>
</evidence>
<keyword evidence="3" id="KW-0547">Nucleotide-binding</keyword>
<dbReference type="PANTHER" id="PTHR35526:SF3">
    <property type="entry name" value="ANTI-SIGMA-F FACTOR RSBW"/>
    <property type="match status" value="1"/>
</dbReference>